<name>A0A6C0K456_9ZZZZ</name>
<feature type="region of interest" description="Disordered" evidence="1">
    <location>
        <begin position="106"/>
        <end position="138"/>
    </location>
</feature>
<dbReference type="EMBL" id="MN740798">
    <property type="protein sequence ID" value="QHU12283.1"/>
    <property type="molecule type" value="Genomic_DNA"/>
</dbReference>
<reference evidence="2" key="1">
    <citation type="journal article" date="2020" name="Nature">
        <title>Giant virus diversity and host interactions through global metagenomics.</title>
        <authorList>
            <person name="Schulz F."/>
            <person name="Roux S."/>
            <person name="Paez-Espino D."/>
            <person name="Jungbluth S."/>
            <person name="Walsh D.A."/>
            <person name="Denef V.J."/>
            <person name="McMahon K.D."/>
            <person name="Konstantinidis K.T."/>
            <person name="Eloe-Fadrosh E.A."/>
            <person name="Kyrpides N.C."/>
            <person name="Woyke T."/>
        </authorList>
    </citation>
    <scope>NUCLEOTIDE SEQUENCE</scope>
    <source>
        <strain evidence="2">GVMAG-S-1101171-110</strain>
    </source>
</reference>
<evidence type="ECO:0000256" key="1">
    <source>
        <dbReference type="SAM" id="MobiDB-lite"/>
    </source>
</evidence>
<proteinExistence type="predicted"/>
<sequence>MPYIPPHLRPGYVSTYVAPKVVDYTGKVHWPTDLNTNKQDDIIQPITVHAPTKADITTLGSEPKRTKSALKIVRPITLNTKPLARPTASVRSLSPKFRNTLMLHLKARSKSKTRKGDKKAQKKKIKKKAILKTRKMRG</sequence>
<evidence type="ECO:0000313" key="2">
    <source>
        <dbReference type="EMBL" id="QHU12283.1"/>
    </source>
</evidence>
<protein>
    <submittedName>
        <fullName evidence="2">Uncharacterized protein</fullName>
    </submittedName>
</protein>
<organism evidence="2">
    <name type="scientific">viral metagenome</name>
    <dbReference type="NCBI Taxonomy" id="1070528"/>
    <lineage>
        <taxon>unclassified sequences</taxon>
        <taxon>metagenomes</taxon>
        <taxon>organismal metagenomes</taxon>
    </lineage>
</organism>
<accession>A0A6C0K456</accession>
<dbReference type="AlphaFoldDB" id="A0A6C0K456"/>